<sequence length="259" mass="29015">MDTKTNLELILPHGGGDDGPVDLYAADFDDGLKQTIKLNSPVTAPNRYTIVCGSCDDLILLGTRNSDICEDFVVWNPTTRQSRKLPVCPVTTLPGQKFVCGGLGYDSPTDDYKVVMMAAVSVADEVFFTLPHYDGRVTCHNLMDLGGYLHTVNLSKLPETHEYYVFKRDDIGTGGNWVRVFKFEDQCGTGYLWVTPLAYSKEGDCVLISKYQEFFWYNIEKKTREMVELEGMPRPVKGKILSYVCWESLVSPDPGGHDI</sequence>
<proteinExistence type="predicted"/>
<dbReference type="Proteomes" id="UP001054252">
    <property type="component" value="Unassembled WGS sequence"/>
</dbReference>
<dbReference type="Pfam" id="PF08268">
    <property type="entry name" value="FBA_3"/>
    <property type="match status" value="1"/>
</dbReference>
<accession>A0AAV5LUX1</accession>
<evidence type="ECO:0000313" key="3">
    <source>
        <dbReference type="Proteomes" id="UP001054252"/>
    </source>
</evidence>
<gene>
    <name evidence="2" type="ORF">SLEP1_g48864</name>
</gene>
<protein>
    <recommendedName>
        <fullName evidence="1">F-box associated beta-propeller type 3 domain-containing protein</fullName>
    </recommendedName>
</protein>
<evidence type="ECO:0000259" key="1">
    <source>
        <dbReference type="Pfam" id="PF08268"/>
    </source>
</evidence>
<dbReference type="NCBIfam" id="TIGR01640">
    <property type="entry name" value="F_box_assoc_1"/>
    <property type="match status" value="1"/>
</dbReference>
<evidence type="ECO:0000313" key="2">
    <source>
        <dbReference type="EMBL" id="GKV41316.1"/>
    </source>
</evidence>
<dbReference type="PANTHER" id="PTHR31672">
    <property type="entry name" value="BNACNNG10540D PROTEIN"/>
    <property type="match status" value="1"/>
</dbReference>
<keyword evidence="3" id="KW-1185">Reference proteome</keyword>
<reference evidence="2 3" key="1">
    <citation type="journal article" date="2021" name="Commun. Biol.">
        <title>The genome of Shorea leprosula (Dipterocarpaceae) highlights the ecological relevance of drought in aseasonal tropical rainforests.</title>
        <authorList>
            <person name="Ng K.K.S."/>
            <person name="Kobayashi M.J."/>
            <person name="Fawcett J.A."/>
            <person name="Hatakeyama M."/>
            <person name="Paape T."/>
            <person name="Ng C.H."/>
            <person name="Ang C.C."/>
            <person name="Tnah L.H."/>
            <person name="Lee C.T."/>
            <person name="Nishiyama T."/>
            <person name="Sese J."/>
            <person name="O'Brien M.J."/>
            <person name="Copetti D."/>
            <person name="Mohd Noor M.I."/>
            <person name="Ong R.C."/>
            <person name="Putra M."/>
            <person name="Sireger I.Z."/>
            <person name="Indrioko S."/>
            <person name="Kosugi Y."/>
            <person name="Izuno A."/>
            <person name="Isagi Y."/>
            <person name="Lee S.L."/>
            <person name="Shimizu K.K."/>
        </authorList>
    </citation>
    <scope>NUCLEOTIDE SEQUENCE [LARGE SCALE GENOMIC DNA]</scope>
    <source>
        <strain evidence="2">214</strain>
    </source>
</reference>
<dbReference type="PANTHER" id="PTHR31672:SF13">
    <property type="entry name" value="F-BOX PROTEIN CPR30-LIKE"/>
    <property type="match status" value="1"/>
</dbReference>
<dbReference type="InterPro" id="IPR017451">
    <property type="entry name" value="F-box-assoc_interact_dom"/>
</dbReference>
<dbReference type="InterPro" id="IPR013187">
    <property type="entry name" value="F-box-assoc_dom_typ3"/>
</dbReference>
<dbReference type="EMBL" id="BPVZ01000149">
    <property type="protein sequence ID" value="GKV41316.1"/>
    <property type="molecule type" value="Genomic_DNA"/>
</dbReference>
<dbReference type="InterPro" id="IPR050796">
    <property type="entry name" value="SCF_F-box_component"/>
</dbReference>
<organism evidence="2 3">
    <name type="scientific">Rubroshorea leprosula</name>
    <dbReference type="NCBI Taxonomy" id="152421"/>
    <lineage>
        <taxon>Eukaryota</taxon>
        <taxon>Viridiplantae</taxon>
        <taxon>Streptophyta</taxon>
        <taxon>Embryophyta</taxon>
        <taxon>Tracheophyta</taxon>
        <taxon>Spermatophyta</taxon>
        <taxon>Magnoliopsida</taxon>
        <taxon>eudicotyledons</taxon>
        <taxon>Gunneridae</taxon>
        <taxon>Pentapetalae</taxon>
        <taxon>rosids</taxon>
        <taxon>malvids</taxon>
        <taxon>Malvales</taxon>
        <taxon>Dipterocarpaceae</taxon>
        <taxon>Rubroshorea</taxon>
    </lineage>
</organism>
<comment type="caution">
    <text evidence="2">The sequence shown here is derived from an EMBL/GenBank/DDBJ whole genome shotgun (WGS) entry which is preliminary data.</text>
</comment>
<feature type="domain" description="F-box associated beta-propeller type 3" evidence="1">
    <location>
        <begin position="42"/>
        <end position="121"/>
    </location>
</feature>
<name>A0AAV5LUX1_9ROSI</name>
<dbReference type="AlphaFoldDB" id="A0AAV5LUX1"/>